<dbReference type="Gene3D" id="3.40.50.720">
    <property type="entry name" value="NAD(P)-binding Rossmann-like Domain"/>
    <property type="match status" value="1"/>
</dbReference>
<comment type="similarity">
    <text evidence="2">Belongs to the FMP52 family.</text>
</comment>
<reference evidence="4 5" key="1">
    <citation type="submission" date="2020-12" db="EMBL/GenBank/DDBJ databases">
        <title>Metabolic potential, ecology and presence of endohyphal bacteria is reflected in genomic diversity of Mucoromycotina.</title>
        <authorList>
            <person name="Muszewska A."/>
            <person name="Okrasinska A."/>
            <person name="Steczkiewicz K."/>
            <person name="Drgas O."/>
            <person name="Orlowska M."/>
            <person name="Perlinska-Lenart U."/>
            <person name="Aleksandrzak-Piekarczyk T."/>
            <person name="Szatraj K."/>
            <person name="Zielenkiewicz U."/>
            <person name="Pilsyk S."/>
            <person name="Malc E."/>
            <person name="Mieczkowski P."/>
            <person name="Kruszewska J.S."/>
            <person name="Biernat P."/>
            <person name="Pawlowska J."/>
        </authorList>
    </citation>
    <scope>NUCLEOTIDE SEQUENCE [LARGE SCALE GENOMIC DNA]</scope>
    <source>
        <strain evidence="4 5">CBS 142.35</strain>
    </source>
</reference>
<organism evidence="4 5">
    <name type="scientific">Circinella minor</name>
    <dbReference type="NCBI Taxonomy" id="1195481"/>
    <lineage>
        <taxon>Eukaryota</taxon>
        <taxon>Fungi</taxon>
        <taxon>Fungi incertae sedis</taxon>
        <taxon>Mucoromycota</taxon>
        <taxon>Mucoromycotina</taxon>
        <taxon>Mucoromycetes</taxon>
        <taxon>Mucorales</taxon>
        <taxon>Lichtheimiaceae</taxon>
        <taxon>Circinella</taxon>
    </lineage>
</organism>
<name>A0A8H7RYN7_9FUNG</name>
<keyword evidence="5" id="KW-1185">Reference proteome</keyword>
<dbReference type="PANTHER" id="PTHR14097:SF7">
    <property type="entry name" value="OXIDOREDUCTASE HTATIP2"/>
    <property type="match status" value="1"/>
</dbReference>
<dbReference type="Proteomes" id="UP000646827">
    <property type="component" value="Unassembled WGS sequence"/>
</dbReference>
<dbReference type="OrthoDB" id="430436at2759"/>
<dbReference type="EMBL" id="JAEPRB010000241">
    <property type="protein sequence ID" value="KAG2218266.1"/>
    <property type="molecule type" value="Genomic_DNA"/>
</dbReference>
<dbReference type="GO" id="GO:0051170">
    <property type="term" value="P:import into nucleus"/>
    <property type="evidence" value="ECO:0007669"/>
    <property type="project" value="TreeGrafter"/>
</dbReference>
<evidence type="ECO:0000256" key="1">
    <source>
        <dbReference type="ARBA" id="ARBA00004450"/>
    </source>
</evidence>
<sequence>MSTEAGKRTALILGATGAVGKACLRDVLQNGNYNKVITIGRRPAQLDDNIPQNNLEQKTVDFDNLEASRAEFRNVNDVYCCLGTTRADAGSAEAFRHIDQGYVVNSAKIIAEENKSQETSTTNNSKLSNVHFLYCSSKGADKNSMFLYPQSKGQTEDGIIKAGFQRVSIFHPGFLQVEEPRKQTRLLESVFGSIITPINRYTGFHMAIPVTSVGQAMRKVASQDATKPIAETTQVKYYSNKEMEDMTKQ</sequence>
<evidence type="ECO:0000256" key="2">
    <source>
        <dbReference type="ARBA" id="ARBA00006617"/>
    </source>
</evidence>
<gene>
    <name evidence="4" type="ORF">INT45_000403</name>
</gene>
<feature type="domain" description="NAD(P)-binding" evidence="3">
    <location>
        <begin position="14"/>
        <end position="157"/>
    </location>
</feature>
<evidence type="ECO:0000313" key="4">
    <source>
        <dbReference type="EMBL" id="KAG2218266.1"/>
    </source>
</evidence>
<comment type="subcellular location">
    <subcellularLocation>
        <location evidence="1">Mitochondrion outer membrane</location>
        <topology evidence="1">Peripheral membrane protein</topology>
    </subcellularLocation>
</comment>
<dbReference type="GO" id="GO:0005741">
    <property type="term" value="C:mitochondrial outer membrane"/>
    <property type="evidence" value="ECO:0007669"/>
    <property type="project" value="UniProtKB-SubCell"/>
</dbReference>
<dbReference type="PANTHER" id="PTHR14097">
    <property type="entry name" value="OXIDOREDUCTASE HTATIP2"/>
    <property type="match status" value="1"/>
</dbReference>
<evidence type="ECO:0000259" key="3">
    <source>
        <dbReference type="Pfam" id="PF13460"/>
    </source>
</evidence>
<dbReference type="InterPro" id="IPR036291">
    <property type="entry name" value="NAD(P)-bd_dom_sf"/>
</dbReference>
<protein>
    <recommendedName>
        <fullName evidence="3">NAD(P)-binding domain-containing protein</fullName>
    </recommendedName>
</protein>
<accession>A0A8H7RYN7</accession>
<dbReference type="AlphaFoldDB" id="A0A8H7RYN7"/>
<proteinExistence type="inferred from homology"/>
<evidence type="ECO:0000313" key="5">
    <source>
        <dbReference type="Proteomes" id="UP000646827"/>
    </source>
</evidence>
<dbReference type="Pfam" id="PF13460">
    <property type="entry name" value="NAD_binding_10"/>
    <property type="match status" value="1"/>
</dbReference>
<dbReference type="SUPFAM" id="SSF51735">
    <property type="entry name" value="NAD(P)-binding Rossmann-fold domains"/>
    <property type="match status" value="1"/>
</dbReference>
<dbReference type="InterPro" id="IPR016040">
    <property type="entry name" value="NAD(P)-bd_dom"/>
</dbReference>
<comment type="caution">
    <text evidence="4">The sequence shown here is derived from an EMBL/GenBank/DDBJ whole genome shotgun (WGS) entry which is preliminary data.</text>
</comment>